<dbReference type="InterPro" id="IPR013736">
    <property type="entry name" value="Xaa-Pro_dipept_C"/>
</dbReference>
<accession>A0ABP7JGU1</accession>
<dbReference type="InterPro" id="IPR000383">
    <property type="entry name" value="Xaa-Pro-like_dom"/>
</dbReference>
<dbReference type="Pfam" id="PF08530">
    <property type="entry name" value="PepX_C"/>
    <property type="match status" value="1"/>
</dbReference>
<comment type="caution">
    <text evidence="4">The sequence shown here is derived from an EMBL/GenBank/DDBJ whole genome shotgun (WGS) entry which is preliminary data.</text>
</comment>
<dbReference type="EMBL" id="BAAAZA010000001">
    <property type="protein sequence ID" value="GAA3844231.1"/>
    <property type="molecule type" value="Genomic_DNA"/>
</dbReference>
<evidence type="ECO:0000313" key="4">
    <source>
        <dbReference type="EMBL" id="GAA3844231.1"/>
    </source>
</evidence>
<gene>
    <name evidence="4" type="ORF">GCM10022207_00880</name>
</gene>
<dbReference type="InterPro" id="IPR005674">
    <property type="entry name" value="CocE/Ser_esterase"/>
</dbReference>
<dbReference type="SUPFAM" id="SSF49785">
    <property type="entry name" value="Galactose-binding domain-like"/>
    <property type="match status" value="1"/>
</dbReference>
<keyword evidence="5" id="KW-1185">Reference proteome</keyword>
<sequence>MTGNAVPLRTDDSGEHVNRRRAPGWAALALVTTLALTGALAGPADASPAAASAQTPTTVVATATDGITHEQNDRVPKGSIWTQHYFPSSDGSGTELHGDLLMPEGVPAGQKVPVILSIGPYFGHMGQTNPEGWTHTGPSNRFQDFIEGSDLFSHGYAFLMVDLRGFGGSTGCLDWGGPGEQADVKAAINWAASQPWSTGAVGMYGKSYDAVTGLIGNDLKQSALKAVVAGEPLWDMYQYIYSNGVPRPNVTGTANAYNGIATMAPLSDDDGHYQANARYEDDHPGCLTENSAGYRISDQNDPFWTSRDLAKMAQGTDTPLFVTQGFIENNTKPEEMQEYLTNHTGPERGWVGQWDHVRGGDRVGDGRLAMGREGWYDETLSFYDQYLKGVQPSVDYPTFSVEDSTGHWRAQDTWPVVERDVTLPLGKGSYLDDGGASARANLAAAGTPAPKAAQPSGNWDMENAPATVQPAPKGLAKGIAKRQQAGEVGSSFFVWSRPLAQDVRLTATPNISLTAKGEGNIMLKLYDVGPDGKAVMFDEQVSLLKAGQMSVDLKATDWTLRAGHVLAVEIGSIQTGSWRDTPSGQIVKVSGAVLRLSLDDPSDDVATQGDRSPYLDTYLRQYTVNLPAGPASFTVTPGGHI</sequence>
<protein>
    <submittedName>
        <fullName evidence="4">CocE/NonD family hydrolase</fullName>
    </submittedName>
</protein>
<dbReference type="SMART" id="SM00939">
    <property type="entry name" value="PepX_C"/>
    <property type="match status" value="1"/>
</dbReference>
<evidence type="ECO:0000256" key="2">
    <source>
        <dbReference type="SAM" id="MobiDB-lite"/>
    </source>
</evidence>
<proteinExistence type="predicted"/>
<dbReference type="Proteomes" id="UP001501563">
    <property type="component" value="Unassembled WGS sequence"/>
</dbReference>
<evidence type="ECO:0000256" key="1">
    <source>
        <dbReference type="ARBA" id="ARBA00022801"/>
    </source>
</evidence>
<reference evidence="5" key="1">
    <citation type="journal article" date="2019" name="Int. J. Syst. Evol. Microbiol.">
        <title>The Global Catalogue of Microorganisms (GCM) 10K type strain sequencing project: providing services to taxonomists for standard genome sequencing and annotation.</title>
        <authorList>
            <consortium name="The Broad Institute Genomics Platform"/>
            <consortium name="The Broad Institute Genome Sequencing Center for Infectious Disease"/>
            <person name="Wu L."/>
            <person name="Ma J."/>
        </authorList>
    </citation>
    <scope>NUCLEOTIDE SEQUENCE [LARGE SCALE GENOMIC DNA]</scope>
    <source>
        <strain evidence="5">JCM 16578</strain>
    </source>
</reference>
<dbReference type="GO" id="GO:0016787">
    <property type="term" value="F:hydrolase activity"/>
    <property type="evidence" value="ECO:0007669"/>
    <property type="project" value="UniProtKB-KW"/>
</dbReference>
<organism evidence="4 5">
    <name type="scientific">Streptomyces lannensis</name>
    <dbReference type="NCBI Taxonomy" id="766498"/>
    <lineage>
        <taxon>Bacteria</taxon>
        <taxon>Bacillati</taxon>
        <taxon>Actinomycetota</taxon>
        <taxon>Actinomycetes</taxon>
        <taxon>Kitasatosporales</taxon>
        <taxon>Streptomycetaceae</taxon>
        <taxon>Streptomyces</taxon>
    </lineage>
</organism>
<dbReference type="Pfam" id="PF02129">
    <property type="entry name" value="Peptidase_S15"/>
    <property type="match status" value="1"/>
</dbReference>
<feature type="compositionally biased region" description="Low complexity" evidence="2">
    <location>
        <begin position="445"/>
        <end position="455"/>
    </location>
</feature>
<feature type="domain" description="Xaa-Pro dipeptidyl-peptidase C-terminal" evidence="3">
    <location>
        <begin position="380"/>
        <end position="599"/>
    </location>
</feature>
<evidence type="ECO:0000259" key="3">
    <source>
        <dbReference type="SMART" id="SM00939"/>
    </source>
</evidence>
<dbReference type="NCBIfam" id="TIGR00976">
    <property type="entry name" value="CocE_NonD"/>
    <property type="match status" value="1"/>
</dbReference>
<dbReference type="InterPro" id="IPR008979">
    <property type="entry name" value="Galactose-bd-like_sf"/>
</dbReference>
<dbReference type="InterPro" id="IPR029058">
    <property type="entry name" value="AB_hydrolase_fold"/>
</dbReference>
<name>A0ABP7JGU1_9ACTN</name>
<dbReference type="SUPFAM" id="SSF53474">
    <property type="entry name" value="alpha/beta-Hydrolases"/>
    <property type="match status" value="1"/>
</dbReference>
<dbReference type="Gene3D" id="3.40.50.1820">
    <property type="entry name" value="alpha/beta hydrolase"/>
    <property type="match status" value="2"/>
</dbReference>
<evidence type="ECO:0000313" key="5">
    <source>
        <dbReference type="Proteomes" id="UP001501563"/>
    </source>
</evidence>
<keyword evidence="1 4" id="KW-0378">Hydrolase</keyword>
<feature type="region of interest" description="Disordered" evidence="2">
    <location>
        <begin position="445"/>
        <end position="464"/>
    </location>
</feature>